<evidence type="ECO:0000256" key="2">
    <source>
        <dbReference type="ARBA" id="ARBA00022649"/>
    </source>
</evidence>
<sequence length="145" mass="16180">MSHIERSALVRVPAECMFHLVDDVEAYPRRFNWCEGSELLSQTETERVARLDVRMAGLRMSFTTRNTVLPGERIELQLVEGPFKQLSGAWSFAALTEQACRVSLLLDFEVAGKLMGGALAAGFRSLADHLVDDFVRAARSELHPS</sequence>
<keyword evidence="2" id="KW-1277">Toxin-antitoxin system</keyword>
<evidence type="ECO:0000259" key="3">
    <source>
        <dbReference type="Pfam" id="PF03364"/>
    </source>
</evidence>
<dbReference type="Pfam" id="PF03364">
    <property type="entry name" value="Polyketide_cyc"/>
    <property type="match status" value="1"/>
</dbReference>
<gene>
    <name evidence="4" type="ORF">IFO71_02040</name>
</gene>
<reference evidence="4 5" key="1">
    <citation type="submission" date="2020-09" db="EMBL/GenBank/DDBJ databases">
        <title>Pseudoxanthomonas sp. CAU 1598 isolated from sand of Yaerae Beach.</title>
        <authorList>
            <person name="Kim W."/>
        </authorList>
    </citation>
    <scope>NUCLEOTIDE SEQUENCE [LARGE SCALE GENOMIC DNA]</scope>
    <source>
        <strain evidence="4 5">CAU 1598</strain>
    </source>
</reference>
<evidence type="ECO:0000313" key="4">
    <source>
        <dbReference type="EMBL" id="MBD8524510.1"/>
    </source>
</evidence>
<name>A0AAW3ZGF5_9GAMM</name>
<dbReference type="InterPro" id="IPR005031">
    <property type="entry name" value="COQ10_START"/>
</dbReference>
<protein>
    <submittedName>
        <fullName evidence="4">Type II toxin-antitoxin system RatA family toxin</fullName>
    </submittedName>
</protein>
<dbReference type="Proteomes" id="UP000613768">
    <property type="component" value="Unassembled WGS sequence"/>
</dbReference>
<dbReference type="PANTHER" id="PTHR12901:SF10">
    <property type="entry name" value="COENZYME Q-BINDING PROTEIN COQ10, MITOCHONDRIAL"/>
    <property type="match status" value="1"/>
</dbReference>
<dbReference type="GO" id="GO:0048039">
    <property type="term" value="F:ubiquinone binding"/>
    <property type="evidence" value="ECO:0007669"/>
    <property type="project" value="InterPro"/>
</dbReference>
<accession>A0AAW3ZGF5</accession>
<comment type="similarity">
    <text evidence="1">Belongs to the ribosome association toxin RatA family.</text>
</comment>
<evidence type="ECO:0000313" key="5">
    <source>
        <dbReference type="Proteomes" id="UP000613768"/>
    </source>
</evidence>
<dbReference type="SUPFAM" id="SSF55961">
    <property type="entry name" value="Bet v1-like"/>
    <property type="match status" value="1"/>
</dbReference>
<dbReference type="EMBL" id="JACYTR010000003">
    <property type="protein sequence ID" value="MBD8524510.1"/>
    <property type="molecule type" value="Genomic_DNA"/>
</dbReference>
<organism evidence="4 5">
    <name type="scientific">Pseudomarimonas arenosa</name>
    <dbReference type="NCBI Taxonomy" id="2774145"/>
    <lineage>
        <taxon>Bacteria</taxon>
        <taxon>Pseudomonadati</taxon>
        <taxon>Pseudomonadota</taxon>
        <taxon>Gammaproteobacteria</taxon>
        <taxon>Lysobacterales</taxon>
        <taxon>Lysobacteraceae</taxon>
        <taxon>Pseudomarimonas</taxon>
    </lineage>
</organism>
<dbReference type="GO" id="GO:0045333">
    <property type="term" value="P:cellular respiration"/>
    <property type="evidence" value="ECO:0007669"/>
    <property type="project" value="InterPro"/>
</dbReference>
<dbReference type="InterPro" id="IPR044996">
    <property type="entry name" value="COQ10-like"/>
</dbReference>
<evidence type="ECO:0000256" key="1">
    <source>
        <dbReference type="ARBA" id="ARBA00008918"/>
    </source>
</evidence>
<dbReference type="AlphaFoldDB" id="A0AAW3ZGF5"/>
<dbReference type="PANTHER" id="PTHR12901">
    <property type="entry name" value="SPERM PROTEIN HOMOLOG"/>
    <property type="match status" value="1"/>
</dbReference>
<feature type="domain" description="Coenzyme Q-binding protein COQ10 START" evidence="3">
    <location>
        <begin position="10"/>
        <end position="134"/>
    </location>
</feature>
<dbReference type="CDD" id="cd07813">
    <property type="entry name" value="COQ10p_like"/>
    <property type="match status" value="1"/>
</dbReference>
<keyword evidence="5" id="KW-1185">Reference proteome</keyword>
<dbReference type="Gene3D" id="3.30.530.20">
    <property type="match status" value="1"/>
</dbReference>
<comment type="caution">
    <text evidence="4">The sequence shown here is derived from an EMBL/GenBank/DDBJ whole genome shotgun (WGS) entry which is preliminary data.</text>
</comment>
<proteinExistence type="inferred from homology"/>
<dbReference type="RefSeq" id="WP_192027862.1">
    <property type="nucleotide sequence ID" value="NZ_JACYTR010000003.1"/>
</dbReference>
<dbReference type="InterPro" id="IPR023393">
    <property type="entry name" value="START-like_dom_sf"/>
</dbReference>